<dbReference type="Pfam" id="PF01408">
    <property type="entry name" value="GFO_IDH_MocA"/>
    <property type="match status" value="1"/>
</dbReference>
<dbReference type="Proteomes" id="UP000431533">
    <property type="component" value="Unassembled WGS sequence"/>
</dbReference>
<keyword evidence="2" id="KW-0560">Oxidoreductase</keyword>
<dbReference type="InterPro" id="IPR055170">
    <property type="entry name" value="GFO_IDH_MocA-like_dom"/>
</dbReference>
<feature type="domain" description="Gfo/Idh/MocA-like oxidoreductase N-terminal" evidence="6">
    <location>
        <begin position="63"/>
        <end position="158"/>
    </location>
</feature>
<gene>
    <name evidence="8" type="primary">xyd1</name>
    <name evidence="8" type="ORF">LHYA1_G002030</name>
</gene>
<dbReference type="AlphaFoldDB" id="A0A8H8U423"/>
<comment type="similarity">
    <text evidence="1">Belongs to the Gfo/Idh/MocA family.</text>
</comment>
<dbReference type="SUPFAM" id="SSF55347">
    <property type="entry name" value="Glyceraldehyde-3-phosphate dehydrogenase-like, C-terminal domain"/>
    <property type="match status" value="1"/>
</dbReference>
<evidence type="ECO:0000313" key="9">
    <source>
        <dbReference type="Proteomes" id="UP000431533"/>
    </source>
</evidence>
<evidence type="ECO:0000256" key="3">
    <source>
        <dbReference type="ARBA" id="ARBA00038984"/>
    </source>
</evidence>
<dbReference type="RefSeq" id="XP_031008544.1">
    <property type="nucleotide sequence ID" value="XM_031147008.1"/>
</dbReference>
<keyword evidence="9" id="KW-1185">Reference proteome</keyword>
<comment type="caution">
    <text evidence="8">The sequence shown here is derived from an EMBL/GenBank/DDBJ whole genome shotgun (WGS) entry which is preliminary data.</text>
</comment>
<evidence type="ECO:0000256" key="1">
    <source>
        <dbReference type="ARBA" id="ARBA00010928"/>
    </source>
</evidence>
<sequence length="423" mass="46699">MAAKPYSVRWGILATGGIATSRSPFPYPSSPRAITNFPPRPAFTKDLLTNPATRSVTDIQHIVSAAASSSSSSRAQAFLTSVQAPPSAKAYGSYHELAHDPDLDIIYIATPHSHHFQNAMLCLEAGKNVLCEKSLTVNAAQARKLVAKAKEKGVFLMEAVWTRYFPLSIKIREMVQDGRIGKVERVFSDLSFNSASDDDKSTELSFPDENRMINVDLAGGALLDLGIYSLTWQFQILYLCAERKERPRVQAAVQRYRTGADEMTSMLLSWEGNRAVGIATTGLRVATQPHGEGSLGTGPSCRIQGTKGEIQVFGPLFRPLLYKVVKHGDESGEIEEVFCPIPRDPEREGKDGEKGWGHGMFWEADEVARCLRDGKVQSEILTWDESLVIMEVMDEVRRQGGVVYPKEIESDVYDEKSPLNGKS</sequence>
<organism evidence="8 9">
    <name type="scientific">Lachnellula hyalina</name>
    <dbReference type="NCBI Taxonomy" id="1316788"/>
    <lineage>
        <taxon>Eukaryota</taxon>
        <taxon>Fungi</taxon>
        <taxon>Dikarya</taxon>
        <taxon>Ascomycota</taxon>
        <taxon>Pezizomycotina</taxon>
        <taxon>Leotiomycetes</taxon>
        <taxon>Helotiales</taxon>
        <taxon>Lachnaceae</taxon>
        <taxon>Lachnellula</taxon>
    </lineage>
</organism>
<evidence type="ECO:0000313" key="8">
    <source>
        <dbReference type="EMBL" id="TVY29757.1"/>
    </source>
</evidence>
<dbReference type="Gene3D" id="3.40.50.720">
    <property type="entry name" value="NAD(P)-binding Rossmann-like Domain"/>
    <property type="match status" value="1"/>
</dbReference>
<dbReference type="Gene3D" id="3.30.360.10">
    <property type="entry name" value="Dihydrodipicolinate Reductase, domain 2"/>
    <property type="match status" value="1"/>
</dbReference>
<comment type="catalytic activity">
    <reaction evidence="5">
        <text>D-xylose + NADP(+) = D-xylono-1,5-lactone + NADPH + H(+)</text>
        <dbReference type="Rhea" id="RHEA:22000"/>
        <dbReference type="ChEBI" id="CHEBI:15378"/>
        <dbReference type="ChEBI" id="CHEBI:15867"/>
        <dbReference type="ChEBI" id="CHEBI:53455"/>
        <dbReference type="ChEBI" id="CHEBI:57783"/>
        <dbReference type="ChEBI" id="CHEBI:58349"/>
        <dbReference type="EC" id="1.1.1.179"/>
    </reaction>
</comment>
<proteinExistence type="inferred from homology"/>
<dbReference type="Pfam" id="PF22725">
    <property type="entry name" value="GFO_IDH_MocA_C3"/>
    <property type="match status" value="1"/>
</dbReference>
<dbReference type="InterPro" id="IPR000683">
    <property type="entry name" value="Gfo/Idh/MocA-like_OxRdtase_N"/>
</dbReference>
<accession>A0A8H8U423</accession>
<dbReference type="PANTHER" id="PTHR22604:SF115">
    <property type="entry name" value="DIHYDRODIOL DEHYDROGENASE, PUTATIVE (AFU_ORTHOLOGUE AFUA_1G07520)-RELATED"/>
    <property type="match status" value="1"/>
</dbReference>
<dbReference type="GO" id="GO:0000166">
    <property type="term" value="F:nucleotide binding"/>
    <property type="evidence" value="ECO:0007669"/>
    <property type="project" value="InterPro"/>
</dbReference>
<dbReference type="InterPro" id="IPR050984">
    <property type="entry name" value="Gfo/Idh/MocA_domain"/>
</dbReference>
<dbReference type="InterPro" id="IPR036291">
    <property type="entry name" value="NAD(P)-bd_dom_sf"/>
</dbReference>
<dbReference type="EMBL" id="QGMH01000014">
    <property type="protein sequence ID" value="TVY29757.1"/>
    <property type="molecule type" value="Genomic_DNA"/>
</dbReference>
<dbReference type="GO" id="GO:0047837">
    <property type="term" value="F:D-xylose 1-dehydrogenase (NADP+) activity"/>
    <property type="evidence" value="ECO:0007669"/>
    <property type="project" value="UniProtKB-EC"/>
</dbReference>
<dbReference type="EC" id="1.1.1.179" evidence="3"/>
<dbReference type="PANTHER" id="PTHR22604">
    <property type="entry name" value="OXIDOREDUCTASES"/>
    <property type="match status" value="1"/>
</dbReference>
<feature type="domain" description="GFO/IDH/MocA-like oxidoreductase" evidence="7">
    <location>
        <begin position="170"/>
        <end position="310"/>
    </location>
</feature>
<protein>
    <recommendedName>
        <fullName evidence="3">D-xylose 1-dehydrogenase (NADP(+), D-xylono-1,5-lactone-forming)</fullName>
        <ecNumber evidence="3">1.1.1.179</ecNumber>
    </recommendedName>
    <alternativeName>
        <fullName evidence="4">D-xylose-NADP dehydrogenase</fullName>
    </alternativeName>
</protein>
<evidence type="ECO:0000256" key="2">
    <source>
        <dbReference type="ARBA" id="ARBA00023002"/>
    </source>
</evidence>
<dbReference type="OrthoDB" id="2129491at2759"/>
<evidence type="ECO:0000259" key="6">
    <source>
        <dbReference type="Pfam" id="PF01408"/>
    </source>
</evidence>
<name>A0A8H8U423_9HELO</name>
<dbReference type="SUPFAM" id="SSF51735">
    <property type="entry name" value="NAD(P)-binding Rossmann-fold domains"/>
    <property type="match status" value="1"/>
</dbReference>
<evidence type="ECO:0000256" key="4">
    <source>
        <dbReference type="ARBA" id="ARBA00042988"/>
    </source>
</evidence>
<dbReference type="GeneID" id="41982228"/>
<evidence type="ECO:0000256" key="5">
    <source>
        <dbReference type="ARBA" id="ARBA00049233"/>
    </source>
</evidence>
<evidence type="ECO:0000259" key="7">
    <source>
        <dbReference type="Pfam" id="PF22725"/>
    </source>
</evidence>
<reference evidence="8 9" key="1">
    <citation type="submission" date="2018-05" db="EMBL/GenBank/DDBJ databases">
        <title>Genome sequencing and assembly of the regulated plant pathogen Lachnellula willkommii and related sister species for the development of diagnostic species identification markers.</title>
        <authorList>
            <person name="Giroux E."/>
            <person name="Bilodeau G."/>
        </authorList>
    </citation>
    <scope>NUCLEOTIDE SEQUENCE [LARGE SCALE GENOMIC DNA]</scope>
    <source>
        <strain evidence="8 9">CBS 185.66</strain>
    </source>
</reference>